<reference evidence="27" key="1">
    <citation type="journal article" date="2019" name="Plant Biotechnol. J.">
        <title>Genome sequencing of the Australian wild diploid species Gossypium australe highlights disease resistance and delayed gland morphogenesis.</title>
        <authorList>
            <person name="Cai Y."/>
            <person name="Cai X."/>
            <person name="Wang Q."/>
            <person name="Wang P."/>
            <person name="Zhang Y."/>
            <person name="Cai C."/>
            <person name="Xu Y."/>
            <person name="Wang K."/>
            <person name="Zhou Z."/>
            <person name="Wang C."/>
            <person name="Geng S."/>
            <person name="Li B."/>
            <person name="Dong Q."/>
            <person name="Hou Y."/>
            <person name="Wang H."/>
            <person name="Ai P."/>
            <person name="Liu Z."/>
            <person name="Yi F."/>
            <person name="Sun M."/>
            <person name="An G."/>
            <person name="Cheng J."/>
            <person name="Zhang Y."/>
            <person name="Shi Q."/>
            <person name="Xie Y."/>
            <person name="Shi X."/>
            <person name="Chang Y."/>
            <person name="Huang F."/>
            <person name="Chen Y."/>
            <person name="Hong S."/>
            <person name="Mi L."/>
            <person name="Sun Q."/>
            <person name="Zhang L."/>
            <person name="Zhou B."/>
            <person name="Peng R."/>
            <person name="Zhang X."/>
            <person name="Liu F."/>
        </authorList>
    </citation>
    <scope>NUCLEOTIDE SEQUENCE [LARGE SCALE GENOMIC DNA]</scope>
    <source>
        <strain evidence="27">cv. PA1801</strain>
    </source>
</reference>
<dbReference type="GO" id="GO:0016168">
    <property type="term" value="F:chlorophyll binding"/>
    <property type="evidence" value="ECO:0007669"/>
    <property type="project" value="UniProtKB-KW"/>
</dbReference>
<keyword evidence="20" id="KW-0411">Iron-sulfur</keyword>
<evidence type="ECO:0000256" key="17">
    <source>
        <dbReference type="ARBA" id="ARBA00022991"/>
    </source>
</evidence>
<evidence type="ECO:0000256" key="4">
    <source>
        <dbReference type="ARBA" id="ARBA00013197"/>
    </source>
</evidence>
<dbReference type="PRINTS" id="PR00257">
    <property type="entry name" value="PHOTSYSPSAAB"/>
</dbReference>
<evidence type="ECO:0000256" key="19">
    <source>
        <dbReference type="ARBA" id="ARBA00023004"/>
    </source>
</evidence>
<evidence type="ECO:0000256" key="9">
    <source>
        <dbReference type="ARBA" id="ARBA00022531"/>
    </source>
</evidence>
<feature type="transmembrane region" description="Helical" evidence="25">
    <location>
        <begin position="679"/>
        <end position="701"/>
    </location>
</feature>
<dbReference type="FunFam" id="1.20.1130.10:FF:000001">
    <property type="entry name" value="Photosystem I P700 chlorophyll a apoprotein A2"/>
    <property type="match status" value="1"/>
</dbReference>
<keyword evidence="15" id="KW-0249">Electron transport</keyword>
<evidence type="ECO:0000256" key="16">
    <source>
        <dbReference type="ARBA" id="ARBA00022989"/>
    </source>
</evidence>
<feature type="transmembrane region" description="Helical" evidence="25">
    <location>
        <begin position="579"/>
        <end position="600"/>
    </location>
</feature>
<evidence type="ECO:0000256" key="14">
    <source>
        <dbReference type="ARBA" id="ARBA00022842"/>
    </source>
</evidence>
<dbReference type="OrthoDB" id="1922514at2759"/>
<sequence length="880" mass="98319">MFSDTAIQLQPVFAQWIQNTHTLAPGATAPGATASTSLTWGGGDLVAVGGKVALLPIPLGTADFLVHHIHAFTIHVTVLILLKGVLFARSSRLIPDKANLGFRAHFVWAFSLMFLFSGRGYWQELIESIVWAHNKLKVAPATQPRALSIVQGRAVGEDLKGIMALRFPRFSQGLAQDPTTRRIWFGIATAHDFESHDDITEERLYQNIFASHFGQLAIIFLWTSGNLFHVAWQGNFEAWVQDPLHVRPIAHAIWDPHFGQPAVEAFTRGGAPGPVNIAYSGVYQWWYTIGLRTNEDLYTGALFLLFLSALSLIAGWLHLQPKWKPSVSWFKNAESRLNHHLSGLFGVSSLAWTGHLVHVAIPGSRGEYVRWNNFLDVLPHPQGLGPFFSGQWNLYAQNPDSSSHLFGTSQGSGTAILTLLGGFHPQTQSLWLTDIAHHHLAIAILFLIAGHMYRTNFGIGHSIKDLLEAHIPPGGRLGRGHKGLYDTINNSIHFQLGLALASLGVITSLVAQHMYSLPAYAFIAQDFTTQAALYTHHQYIAGFIMTGAFAHGAIFFIRDYNPEQNEDNVLARMLDHKEAIISHLSWASLFLGFHTLGLYVHNDVMLAFGTPEKQILIEPIFAQWIQSAHGKTSYGFDVLLSSTNGPAFNAGRSIWLPGWLNAVNENSNSLFLTIGPGDFLVHHAIALGLHTTTLILVKGALDARGSKLMPDKKDFGYSFPCDGPGRGGTCDISAWDAFYLAVFWMLNTIGWVTFYWHWKHITLWQGNVSQFNESSTYLMGWLRDYLWLNSSQLINGYNPFGMNSLSVWAWMFLFGHLVWATGFIYNPHHEIAHPHVFIDVAFRPEDRELTIETLDYPDTYFVKWFTHVCCRGQQDQVGKD</sequence>
<comment type="subcellular location">
    <subcellularLocation>
        <location evidence="2">Plastid</location>
        <location evidence="2">Chloroplast thylakoid membrane</location>
        <topology evidence="2">Multi-pass membrane protein</topology>
    </subcellularLocation>
</comment>
<keyword evidence="10" id="KW-0934">Plastid</keyword>
<feature type="transmembrane region" description="Helical" evidence="25">
    <location>
        <begin position="69"/>
        <end position="88"/>
    </location>
</feature>
<keyword evidence="6" id="KW-0004">4Fe-4S</keyword>
<feature type="transmembrane region" description="Helical" evidence="25">
    <location>
        <begin position="340"/>
        <end position="361"/>
    </location>
</feature>
<accession>A0A5B6TNW7</accession>
<feature type="transmembrane region" description="Helical" evidence="25">
    <location>
        <begin position="539"/>
        <end position="558"/>
    </location>
</feature>
<comment type="subunit">
    <text evidence="23">The PsaA/B heterodimer binds the P700 chlorophyll special pair and subsequent electron acceptors. PSI consists of a core antenna complex that captures photons, and an electron transfer chain that converts photonic excitation into a charge separation. The eukaryotic PSI reaction center is composed of at least 11 subunits.</text>
</comment>
<name>A0A5B6TNW7_9ROSI</name>
<dbReference type="NCBIfam" id="TIGR01336">
    <property type="entry name" value="psaB"/>
    <property type="match status" value="1"/>
</dbReference>
<evidence type="ECO:0000313" key="26">
    <source>
        <dbReference type="EMBL" id="KAA3441770.1"/>
    </source>
</evidence>
<dbReference type="GO" id="GO:0046872">
    <property type="term" value="F:metal ion binding"/>
    <property type="evidence" value="ECO:0007669"/>
    <property type="project" value="UniProtKB-KW"/>
</dbReference>
<dbReference type="GO" id="GO:0051539">
    <property type="term" value="F:4 iron, 4 sulfur cluster binding"/>
    <property type="evidence" value="ECO:0007669"/>
    <property type="project" value="UniProtKB-KW"/>
</dbReference>
<comment type="catalytic activity">
    <reaction evidence="24">
        <text>reduced [plastocyanin] + hnu + oxidized [2Fe-2S]-[ferredoxin] = oxidized [plastocyanin] + reduced [2Fe-2S]-[ferredoxin]</text>
        <dbReference type="Rhea" id="RHEA:30407"/>
        <dbReference type="Rhea" id="RHEA-COMP:10000"/>
        <dbReference type="Rhea" id="RHEA-COMP:10001"/>
        <dbReference type="Rhea" id="RHEA-COMP:10039"/>
        <dbReference type="Rhea" id="RHEA-COMP:10040"/>
        <dbReference type="ChEBI" id="CHEBI:29036"/>
        <dbReference type="ChEBI" id="CHEBI:30212"/>
        <dbReference type="ChEBI" id="CHEBI:33737"/>
        <dbReference type="ChEBI" id="CHEBI:33738"/>
        <dbReference type="ChEBI" id="CHEBI:49552"/>
        <dbReference type="EC" id="1.97.1.12"/>
    </reaction>
</comment>
<dbReference type="PANTHER" id="PTHR30128">
    <property type="entry name" value="OUTER MEMBRANE PROTEIN, OMPA-RELATED"/>
    <property type="match status" value="1"/>
</dbReference>
<dbReference type="GO" id="GO:0015979">
    <property type="term" value="P:photosynthesis"/>
    <property type="evidence" value="ECO:0007669"/>
    <property type="project" value="UniProtKB-KW"/>
</dbReference>
<evidence type="ECO:0000256" key="13">
    <source>
        <dbReference type="ARBA" id="ARBA00022836"/>
    </source>
</evidence>
<dbReference type="InterPro" id="IPR001280">
    <property type="entry name" value="PSI_PsaA/B"/>
</dbReference>
<comment type="caution">
    <text evidence="26">The sequence shown here is derived from an EMBL/GenBank/DDBJ whole genome shotgun (WGS) entry which is preliminary data.</text>
</comment>
<dbReference type="Proteomes" id="UP000325315">
    <property type="component" value="Unassembled WGS sequence"/>
</dbReference>
<keyword evidence="12" id="KW-0479">Metal-binding</keyword>
<evidence type="ECO:0000313" key="27">
    <source>
        <dbReference type="Proteomes" id="UP000325315"/>
    </source>
</evidence>
<dbReference type="InterPro" id="IPR036408">
    <property type="entry name" value="PSI_PsaA/B_sf"/>
</dbReference>
<keyword evidence="22 25" id="KW-0472">Membrane</keyword>
<keyword evidence="9" id="KW-0602">Photosynthesis</keyword>
<evidence type="ECO:0000256" key="20">
    <source>
        <dbReference type="ARBA" id="ARBA00023014"/>
    </source>
</evidence>
<gene>
    <name evidence="26" type="primary">psaB</name>
    <name evidence="26" type="ORF">EPI10_034565</name>
</gene>
<keyword evidence="13" id="KW-0603">Photosystem I</keyword>
<keyword evidence="18" id="KW-0560">Oxidoreductase</keyword>
<dbReference type="EC" id="1.97.1.12" evidence="4"/>
<dbReference type="GO" id="GO:0009522">
    <property type="term" value="C:photosystem I"/>
    <property type="evidence" value="ECO:0007669"/>
    <property type="project" value="UniProtKB-KW"/>
</dbReference>
<evidence type="ECO:0000256" key="1">
    <source>
        <dbReference type="ARBA" id="ARBA00003162"/>
    </source>
</evidence>
<evidence type="ECO:0000256" key="3">
    <source>
        <dbReference type="ARBA" id="ARBA00010598"/>
    </source>
</evidence>
<dbReference type="InterPro" id="IPR020586">
    <property type="entry name" value="PSI_PsaA/B_CS"/>
</dbReference>
<comment type="function">
    <text evidence="1">PsaA and PsaB bind P700, the primary electron donor of photosystem I (PSI), as well as the electron acceptors A0, A1 and FX. PSI is a plastocyanin-ferredoxin oxidoreductase, converting photonic excitation into a charge separation, which transfers an electron from the donor P700 chlorophyll pair to the spectroscopically characterized acceptors A0, A1, FX, FA and FB in turn. Oxidized P700 is reduced on the lumenal side of the thylakoid membrane by plastocyanin.</text>
</comment>
<keyword evidence="27" id="KW-1185">Reference proteome</keyword>
<evidence type="ECO:0000256" key="8">
    <source>
        <dbReference type="ARBA" id="ARBA00022528"/>
    </source>
</evidence>
<evidence type="ECO:0000256" key="23">
    <source>
        <dbReference type="ARBA" id="ARBA00026002"/>
    </source>
</evidence>
<evidence type="ECO:0000256" key="7">
    <source>
        <dbReference type="ARBA" id="ARBA00022494"/>
    </source>
</evidence>
<keyword evidence="7" id="KW-0148">Chlorophyll</keyword>
<evidence type="ECO:0000256" key="12">
    <source>
        <dbReference type="ARBA" id="ARBA00022723"/>
    </source>
</evidence>
<evidence type="ECO:0000256" key="10">
    <source>
        <dbReference type="ARBA" id="ARBA00022640"/>
    </source>
</evidence>
<dbReference type="Pfam" id="PF00223">
    <property type="entry name" value="PsaA_PsaB"/>
    <property type="match status" value="3"/>
</dbReference>
<keyword evidence="17" id="KW-0157">Chromophore</keyword>
<comment type="similarity">
    <text evidence="3">Belongs to the PsaA/PsaB family.</text>
</comment>
<proteinExistence type="inferred from homology"/>
<dbReference type="SUPFAM" id="SSF81558">
    <property type="entry name" value="Photosystem I subunits PsaA/PsaB"/>
    <property type="match status" value="2"/>
</dbReference>
<dbReference type="EMBL" id="SMMG02000425">
    <property type="protein sequence ID" value="KAA3441770.1"/>
    <property type="molecule type" value="Genomic_DNA"/>
</dbReference>
<evidence type="ECO:0000256" key="22">
    <source>
        <dbReference type="ARBA" id="ARBA00023136"/>
    </source>
</evidence>
<keyword evidence="19" id="KW-0408">Iron</keyword>
<evidence type="ECO:0000256" key="11">
    <source>
        <dbReference type="ARBA" id="ARBA00022692"/>
    </source>
</evidence>
<evidence type="ECO:0000256" key="5">
    <source>
        <dbReference type="ARBA" id="ARBA00022448"/>
    </source>
</evidence>
<dbReference type="GO" id="GO:0009535">
    <property type="term" value="C:chloroplast thylakoid membrane"/>
    <property type="evidence" value="ECO:0007669"/>
    <property type="project" value="UniProtKB-SubCell"/>
</dbReference>
<feature type="transmembrane region" description="Helical" evidence="25">
    <location>
        <begin position="297"/>
        <end position="319"/>
    </location>
</feature>
<keyword evidence="11 25" id="KW-0812">Transmembrane</keyword>
<dbReference type="AlphaFoldDB" id="A0A5B6TNW7"/>
<evidence type="ECO:0000256" key="2">
    <source>
        <dbReference type="ARBA" id="ARBA00004454"/>
    </source>
</evidence>
<keyword evidence="16 25" id="KW-1133">Transmembrane helix</keyword>
<feature type="transmembrane region" description="Helical" evidence="25">
    <location>
        <begin position="807"/>
        <end position="825"/>
    </location>
</feature>
<dbReference type="InterPro" id="IPR006244">
    <property type="entry name" value="PSI_PsaB"/>
</dbReference>
<evidence type="ECO:0000256" key="18">
    <source>
        <dbReference type="ARBA" id="ARBA00023002"/>
    </source>
</evidence>
<dbReference type="PANTHER" id="PTHR30128:SF19">
    <property type="entry name" value="PHOTOSYSTEM I P700 CHLOROPHYLL A APOPROTEIN A1-RELATED"/>
    <property type="match status" value="1"/>
</dbReference>
<keyword evidence="14" id="KW-0460">Magnesium</keyword>
<evidence type="ECO:0000256" key="21">
    <source>
        <dbReference type="ARBA" id="ARBA00023078"/>
    </source>
</evidence>
<feature type="transmembrane region" description="Helical" evidence="25">
    <location>
        <begin position="492"/>
        <end position="511"/>
    </location>
</feature>
<keyword evidence="5" id="KW-0813">Transport</keyword>
<evidence type="ECO:0000256" key="25">
    <source>
        <dbReference type="SAM" id="Phobius"/>
    </source>
</evidence>
<organism evidence="26 27">
    <name type="scientific">Gossypium australe</name>
    <dbReference type="NCBI Taxonomy" id="47621"/>
    <lineage>
        <taxon>Eukaryota</taxon>
        <taxon>Viridiplantae</taxon>
        <taxon>Streptophyta</taxon>
        <taxon>Embryophyta</taxon>
        <taxon>Tracheophyta</taxon>
        <taxon>Spermatophyta</taxon>
        <taxon>Magnoliopsida</taxon>
        <taxon>eudicotyledons</taxon>
        <taxon>Gunneridae</taxon>
        <taxon>Pentapetalae</taxon>
        <taxon>rosids</taxon>
        <taxon>malvids</taxon>
        <taxon>Malvales</taxon>
        <taxon>Malvaceae</taxon>
        <taxon>Malvoideae</taxon>
        <taxon>Gossypium</taxon>
    </lineage>
</organism>
<protein>
    <recommendedName>
        <fullName evidence="4">photosystem I</fullName>
        <ecNumber evidence="4">1.97.1.12</ecNumber>
    </recommendedName>
</protein>
<keyword evidence="21" id="KW-0793">Thylakoid</keyword>
<feature type="transmembrane region" description="Helical" evidence="25">
    <location>
        <begin position="737"/>
        <end position="758"/>
    </location>
</feature>
<dbReference type="GO" id="GO:0016491">
    <property type="term" value="F:oxidoreductase activity"/>
    <property type="evidence" value="ECO:0007669"/>
    <property type="project" value="UniProtKB-KW"/>
</dbReference>
<evidence type="ECO:0000256" key="6">
    <source>
        <dbReference type="ARBA" id="ARBA00022485"/>
    </source>
</evidence>
<dbReference type="PROSITE" id="PS00419">
    <property type="entry name" value="PHOTOSYSTEM_I_PSAAB"/>
    <property type="match status" value="1"/>
</dbReference>
<dbReference type="Gene3D" id="1.20.1130.10">
    <property type="entry name" value="Photosystem I PsaA/PsaB"/>
    <property type="match status" value="3"/>
</dbReference>
<evidence type="ECO:0000256" key="24">
    <source>
        <dbReference type="ARBA" id="ARBA00048912"/>
    </source>
</evidence>
<keyword evidence="8" id="KW-0150">Chloroplast</keyword>
<evidence type="ECO:0000256" key="15">
    <source>
        <dbReference type="ARBA" id="ARBA00022982"/>
    </source>
</evidence>
<feature type="transmembrane region" description="Helical" evidence="25">
    <location>
        <begin position="100"/>
        <end position="122"/>
    </location>
</feature>